<organism evidence="1 2">
    <name type="scientific">Liquidambar formosana</name>
    <name type="common">Formosan gum</name>
    <dbReference type="NCBI Taxonomy" id="63359"/>
    <lineage>
        <taxon>Eukaryota</taxon>
        <taxon>Viridiplantae</taxon>
        <taxon>Streptophyta</taxon>
        <taxon>Embryophyta</taxon>
        <taxon>Tracheophyta</taxon>
        <taxon>Spermatophyta</taxon>
        <taxon>Magnoliopsida</taxon>
        <taxon>eudicotyledons</taxon>
        <taxon>Gunneridae</taxon>
        <taxon>Pentapetalae</taxon>
        <taxon>Saxifragales</taxon>
        <taxon>Altingiaceae</taxon>
        <taxon>Liquidambar</taxon>
    </lineage>
</organism>
<accession>A0AAP0WXU0</accession>
<gene>
    <name evidence="1" type="ORF">L1049_011008</name>
</gene>
<reference evidence="1 2" key="1">
    <citation type="journal article" date="2024" name="Plant J.">
        <title>Genome sequences and population genomics reveal climatic adaptation and genomic divergence between two closely related sweetgum species.</title>
        <authorList>
            <person name="Xu W.Q."/>
            <person name="Ren C.Q."/>
            <person name="Zhang X.Y."/>
            <person name="Comes H.P."/>
            <person name="Liu X.H."/>
            <person name="Li Y.G."/>
            <person name="Kettle C.J."/>
            <person name="Jalonen R."/>
            <person name="Gaisberger H."/>
            <person name="Ma Y.Z."/>
            <person name="Qiu Y.X."/>
        </authorList>
    </citation>
    <scope>NUCLEOTIDE SEQUENCE [LARGE SCALE GENOMIC DNA]</scope>
    <source>
        <strain evidence="1">Hangzhou</strain>
    </source>
</reference>
<keyword evidence="2" id="KW-1185">Reference proteome</keyword>
<dbReference type="Proteomes" id="UP001415857">
    <property type="component" value="Unassembled WGS sequence"/>
</dbReference>
<evidence type="ECO:0000313" key="1">
    <source>
        <dbReference type="EMBL" id="KAK9282787.1"/>
    </source>
</evidence>
<protein>
    <recommendedName>
        <fullName evidence="3">Reverse transcriptase zinc-binding domain-containing protein</fullName>
    </recommendedName>
</protein>
<dbReference type="AlphaFoldDB" id="A0AAP0WXU0"/>
<sequence length="125" mass="13750">MSRWLQWQLRLQKTKAFCGVKVQNKVISSGHKSGASALCTGSMVEAQCAILPDTATILQQLDRLDLETANLFPRTIEGINLLVASCLSGALCICRREAETVDHLFLHCGFVTSLWQILSSLVDLC</sequence>
<proteinExistence type="predicted"/>
<name>A0AAP0WXU0_LIQFO</name>
<evidence type="ECO:0008006" key="3">
    <source>
        <dbReference type="Google" id="ProtNLM"/>
    </source>
</evidence>
<evidence type="ECO:0000313" key="2">
    <source>
        <dbReference type="Proteomes" id="UP001415857"/>
    </source>
</evidence>
<dbReference type="EMBL" id="JBBPBK010000006">
    <property type="protein sequence ID" value="KAK9282787.1"/>
    <property type="molecule type" value="Genomic_DNA"/>
</dbReference>
<comment type="caution">
    <text evidence="1">The sequence shown here is derived from an EMBL/GenBank/DDBJ whole genome shotgun (WGS) entry which is preliminary data.</text>
</comment>